<dbReference type="AlphaFoldDB" id="A0A1H0ERA9"/>
<dbReference type="GO" id="GO:0016301">
    <property type="term" value="F:kinase activity"/>
    <property type="evidence" value="ECO:0007669"/>
    <property type="project" value="UniProtKB-KW"/>
</dbReference>
<dbReference type="Proteomes" id="UP000198779">
    <property type="component" value="Unassembled WGS sequence"/>
</dbReference>
<dbReference type="Pfam" id="PF13189">
    <property type="entry name" value="Cytidylate_kin2"/>
    <property type="match status" value="1"/>
</dbReference>
<dbReference type="OrthoDB" id="9781180at2"/>
<accession>A0A1G7TZ91</accession>
<protein>
    <submittedName>
        <fullName evidence="2">Cytidylate kinase-like family protein</fullName>
    </submittedName>
</protein>
<organism evidence="2 4">
    <name type="scientific">Prevotella communis</name>
    <dbReference type="NCBI Taxonomy" id="2913614"/>
    <lineage>
        <taxon>Bacteria</taxon>
        <taxon>Pseudomonadati</taxon>
        <taxon>Bacteroidota</taxon>
        <taxon>Bacteroidia</taxon>
        <taxon>Bacteroidales</taxon>
        <taxon>Prevotellaceae</taxon>
        <taxon>Prevotella</taxon>
    </lineage>
</organism>
<dbReference type="Proteomes" id="UP000199134">
    <property type="component" value="Unassembled WGS sequence"/>
</dbReference>
<dbReference type="RefSeq" id="WP_091815331.1">
    <property type="nucleotide sequence ID" value="NZ_FNCQ01000003.1"/>
</dbReference>
<name>A0A1H0ERA9_9BACT</name>
<reference evidence="1 4" key="2">
    <citation type="submission" date="2016-10" db="EMBL/GenBank/DDBJ databases">
        <authorList>
            <person name="de Groot N.N."/>
        </authorList>
    </citation>
    <scope>NUCLEOTIDE SEQUENCE [LARGE SCALE GENOMIC DNA]</scope>
    <source>
        <strain evidence="4">BP1-145</strain>
        <strain evidence="1">BP1-148</strain>
    </source>
</reference>
<evidence type="ECO:0000313" key="1">
    <source>
        <dbReference type="EMBL" id="SDG40391.1"/>
    </source>
</evidence>
<evidence type="ECO:0000313" key="2">
    <source>
        <dbReference type="EMBL" id="SDN84918.1"/>
    </source>
</evidence>
<evidence type="ECO:0000313" key="3">
    <source>
        <dbReference type="Proteomes" id="UP000198779"/>
    </source>
</evidence>
<evidence type="ECO:0000313" key="4">
    <source>
        <dbReference type="Proteomes" id="UP000199134"/>
    </source>
</evidence>
<keyword evidence="2" id="KW-0808">Transferase</keyword>
<reference evidence="2 3" key="1">
    <citation type="submission" date="2016-10" db="EMBL/GenBank/DDBJ databases">
        <authorList>
            <person name="Varghese N."/>
            <person name="Submissions S."/>
        </authorList>
    </citation>
    <scope>NUCLEOTIDE SEQUENCE</scope>
    <source>
        <strain evidence="2">BP1-145</strain>
        <strain evidence="3">BP1-148</strain>
    </source>
</reference>
<dbReference type="EMBL" id="FNIW01000004">
    <property type="protein sequence ID" value="SDN84918.1"/>
    <property type="molecule type" value="Genomic_DNA"/>
</dbReference>
<keyword evidence="2" id="KW-0418">Kinase</keyword>
<proteinExistence type="predicted"/>
<dbReference type="InterPro" id="IPR027417">
    <property type="entry name" value="P-loop_NTPase"/>
</dbReference>
<accession>A0A1H0ERA9</accession>
<dbReference type="SUPFAM" id="SSF52540">
    <property type="entry name" value="P-loop containing nucleoside triphosphate hydrolases"/>
    <property type="match status" value="1"/>
</dbReference>
<sequence length="213" mass="24686">MNRNENFVITINRELGSGGRTIGEILAHKLGVSFYDKALIKALEEKYNLTAEEIEKMKGREIRWWEGFKRVVGVGDGLIDSKSCLTEYEKEHDVLTTENVFKAETEILHEIAKEESCVIAGRCGFFVFRNHPNHLSVLIQAPMAYRVARVATKKNISEDEARKIIEKVDRMRENYVRRFTATSRYETRNYDLVFNSEGKTEEQIANQILMFIE</sequence>
<gene>
    <name evidence="2" type="ORF">SAMN04487900_1042</name>
    <name evidence="1" type="ORF">SAMN04487901_103192</name>
</gene>
<dbReference type="Gene3D" id="3.40.50.300">
    <property type="entry name" value="P-loop containing nucleotide triphosphate hydrolases"/>
    <property type="match status" value="1"/>
</dbReference>
<dbReference type="STRING" id="645274.SAMN04487901_103192"/>
<dbReference type="EMBL" id="FNCQ01000003">
    <property type="protein sequence ID" value="SDG40391.1"/>
    <property type="molecule type" value="Genomic_DNA"/>
</dbReference>
<keyword evidence="3" id="KW-1185">Reference proteome</keyword>